<feature type="domain" description="HTH luxR-type" evidence="1">
    <location>
        <begin position="260"/>
        <end position="317"/>
    </location>
</feature>
<dbReference type="InterPro" id="IPR051797">
    <property type="entry name" value="TrmB-like"/>
</dbReference>
<gene>
    <name evidence="2" type="ORF">GCM10009759_02090</name>
</gene>
<organism evidence="2 3">
    <name type="scientific">Kitasatospora saccharophila</name>
    <dbReference type="NCBI Taxonomy" id="407973"/>
    <lineage>
        <taxon>Bacteria</taxon>
        <taxon>Bacillati</taxon>
        <taxon>Actinomycetota</taxon>
        <taxon>Actinomycetes</taxon>
        <taxon>Kitasatosporales</taxon>
        <taxon>Streptomycetaceae</taxon>
        <taxon>Kitasatospora</taxon>
    </lineage>
</organism>
<dbReference type="Pfam" id="PF00196">
    <property type="entry name" value="GerE"/>
    <property type="match status" value="1"/>
</dbReference>
<evidence type="ECO:0000313" key="3">
    <source>
        <dbReference type="Proteomes" id="UP001500897"/>
    </source>
</evidence>
<dbReference type="PANTHER" id="PTHR34293">
    <property type="entry name" value="HTH-TYPE TRANSCRIPTIONAL REGULATOR TRMBL2"/>
    <property type="match status" value="1"/>
</dbReference>
<dbReference type="InterPro" id="IPR000792">
    <property type="entry name" value="Tscrpt_reg_LuxR_C"/>
</dbReference>
<dbReference type="InterPro" id="IPR016032">
    <property type="entry name" value="Sig_transdc_resp-reg_C-effctor"/>
</dbReference>
<dbReference type="RefSeq" id="WP_344549723.1">
    <property type="nucleotide sequence ID" value="NZ_BAAANS010000001.1"/>
</dbReference>
<proteinExistence type="predicted"/>
<dbReference type="SMART" id="SM00421">
    <property type="entry name" value="HTH_LUXR"/>
    <property type="match status" value="1"/>
</dbReference>
<dbReference type="Gene3D" id="1.10.10.10">
    <property type="entry name" value="Winged helix-like DNA-binding domain superfamily/Winged helix DNA-binding domain"/>
    <property type="match status" value="1"/>
</dbReference>
<reference evidence="2 3" key="1">
    <citation type="journal article" date="2019" name="Int. J. Syst. Evol. Microbiol.">
        <title>The Global Catalogue of Microorganisms (GCM) 10K type strain sequencing project: providing services to taxonomists for standard genome sequencing and annotation.</title>
        <authorList>
            <consortium name="The Broad Institute Genomics Platform"/>
            <consortium name="The Broad Institute Genome Sequencing Center for Infectious Disease"/>
            <person name="Wu L."/>
            <person name="Ma J."/>
        </authorList>
    </citation>
    <scope>NUCLEOTIDE SEQUENCE [LARGE SCALE GENOMIC DNA]</scope>
    <source>
        <strain evidence="2 3">JCM 14559</strain>
    </source>
</reference>
<keyword evidence="3" id="KW-1185">Reference proteome</keyword>
<dbReference type="EMBL" id="BAAANS010000001">
    <property type="protein sequence ID" value="GAA2083717.1"/>
    <property type="molecule type" value="Genomic_DNA"/>
</dbReference>
<sequence length="322" mass="35808">MPEPAHSAPAAYSAPNEAEKALYLSVLRAGRVSLREAMEQDAAATTRLLELRLLVHSEVNGWVVAVNPRAAGLQLSADLRGRAAGLLARADRAVDDLDELIESYDSAQRRSDPAARITHLSALEQIQRRLLVIEAEYREEGLAAQPGERPPEYLDDDSRMRQALARGVTASILYQPVARRTPHTVAYAAGATEWGMQFRVLDEPFARMLIFDRRVAVISTATTNVTAAFIEDPAVVDHLVGVFLRDWERAVRVPWFDEVDRELPEVLRRVGELLASGLTQKAVASRLGLSERTVAAHIARLRERYDAETLFQLGWLMRDGAR</sequence>
<dbReference type="PANTHER" id="PTHR34293:SF1">
    <property type="entry name" value="HTH-TYPE TRANSCRIPTIONAL REGULATOR TRMBL2"/>
    <property type="match status" value="1"/>
</dbReference>
<accession>A0ABN2W782</accession>
<evidence type="ECO:0000313" key="2">
    <source>
        <dbReference type="EMBL" id="GAA2083717.1"/>
    </source>
</evidence>
<name>A0ABN2W782_9ACTN</name>
<dbReference type="Proteomes" id="UP001500897">
    <property type="component" value="Unassembled WGS sequence"/>
</dbReference>
<protein>
    <recommendedName>
        <fullName evidence="1">HTH luxR-type domain-containing protein</fullName>
    </recommendedName>
</protein>
<evidence type="ECO:0000259" key="1">
    <source>
        <dbReference type="SMART" id="SM00421"/>
    </source>
</evidence>
<dbReference type="SUPFAM" id="SSF56024">
    <property type="entry name" value="Phospholipase D/nuclease"/>
    <property type="match status" value="1"/>
</dbReference>
<comment type="caution">
    <text evidence="2">The sequence shown here is derived from an EMBL/GenBank/DDBJ whole genome shotgun (WGS) entry which is preliminary data.</text>
</comment>
<dbReference type="SUPFAM" id="SSF46894">
    <property type="entry name" value="C-terminal effector domain of the bipartite response regulators"/>
    <property type="match status" value="1"/>
</dbReference>
<dbReference type="InterPro" id="IPR036388">
    <property type="entry name" value="WH-like_DNA-bd_sf"/>
</dbReference>